<feature type="active site" evidence="13">
    <location>
        <position position="14"/>
    </location>
</feature>
<keyword evidence="10 13" id="KW-0233">DNA recombination</keyword>
<dbReference type="GO" id="GO:0006310">
    <property type="term" value="P:DNA recombination"/>
    <property type="evidence" value="ECO:0007669"/>
    <property type="project" value="UniProtKB-UniRule"/>
</dbReference>
<name>A0A1G2M4L2_9BACT</name>
<evidence type="ECO:0000256" key="14">
    <source>
        <dbReference type="NCBIfam" id="TIGR00228"/>
    </source>
</evidence>
<evidence type="ECO:0000256" key="9">
    <source>
        <dbReference type="ARBA" id="ARBA00023125"/>
    </source>
</evidence>
<keyword evidence="9 13" id="KW-0238">DNA-binding</keyword>
<evidence type="ECO:0000256" key="12">
    <source>
        <dbReference type="ARBA" id="ARBA00029354"/>
    </source>
</evidence>
<feature type="binding site" evidence="13">
    <location>
        <position position="74"/>
    </location>
    <ligand>
        <name>Mg(2+)</name>
        <dbReference type="ChEBI" id="CHEBI:18420"/>
        <label>2</label>
    </ligand>
</feature>
<evidence type="ECO:0000256" key="2">
    <source>
        <dbReference type="ARBA" id="ARBA00022490"/>
    </source>
</evidence>
<keyword evidence="7 13" id="KW-0378">Hydrolase</keyword>
<comment type="catalytic activity">
    <reaction evidence="12 13">
        <text>Endonucleolytic cleavage at a junction such as a reciprocal single-stranded crossover between two homologous DNA duplexes (Holliday junction).</text>
        <dbReference type="EC" id="3.1.21.10"/>
    </reaction>
</comment>
<keyword evidence="5 13" id="KW-0255">Endonuclease</keyword>
<keyword evidence="8 13" id="KW-0460">Magnesium</keyword>
<reference evidence="15 16" key="1">
    <citation type="journal article" date="2016" name="Nat. Commun.">
        <title>Thousands of microbial genomes shed light on interconnected biogeochemical processes in an aquifer system.</title>
        <authorList>
            <person name="Anantharaman K."/>
            <person name="Brown C.T."/>
            <person name="Hug L.A."/>
            <person name="Sharon I."/>
            <person name="Castelle C.J."/>
            <person name="Probst A.J."/>
            <person name="Thomas B.C."/>
            <person name="Singh A."/>
            <person name="Wilkins M.J."/>
            <person name="Karaoz U."/>
            <person name="Brodie E.L."/>
            <person name="Williams K.H."/>
            <person name="Hubbard S.S."/>
            <person name="Banfield J.F."/>
        </authorList>
    </citation>
    <scope>NUCLEOTIDE SEQUENCE [LARGE SCALE GENOMIC DNA]</scope>
</reference>
<comment type="cofactor">
    <cofactor evidence="13">
        <name>Mg(2+)</name>
        <dbReference type="ChEBI" id="CHEBI:18420"/>
    </cofactor>
    <text evidence="13">Binds 2 Mg(2+) ion per subunit.</text>
</comment>
<evidence type="ECO:0000313" key="15">
    <source>
        <dbReference type="EMBL" id="OHA17971.1"/>
    </source>
</evidence>
<dbReference type="Proteomes" id="UP000178873">
    <property type="component" value="Unassembled WGS sequence"/>
</dbReference>
<dbReference type="HAMAP" id="MF_00034">
    <property type="entry name" value="RuvC"/>
    <property type="match status" value="1"/>
</dbReference>
<dbReference type="GO" id="GO:0048476">
    <property type="term" value="C:Holliday junction resolvase complex"/>
    <property type="evidence" value="ECO:0007669"/>
    <property type="project" value="UniProtKB-UniRule"/>
</dbReference>
<dbReference type="InterPro" id="IPR036397">
    <property type="entry name" value="RNaseH_sf"/>
</dbReference>
<dbReference type="GO" id="GO:0005737">
    <property type="term" value="C:cytoplasm"/>
    <property type="evidence" value="ECO:0007669"/>
    <property type="project" value="UniProtKB-SubCell"/>
</dbReference>
<dbReference type="CDD" id="cd16962">
    <property type="entry name" value="RuvC"/>
    <property type="match status" value="1"/>
</dbReference>
<feature type="active site" evidence="13">
    <location>
        <position position="74"/>
    </location>
</feature>
<keyword evidence="11 13" id="KW-0234">DNA repair</keyword>
<keyword evidence="2 13" id="KW-0963">Cytoplasm</keyword>
<dbReference type="GO" id="GO:0006281">
    <property type="term" value="P:DNA repair"/>
    <property type="evidence" value="ECO:0007669"/>
    <property type="project" value="UniProtKB-UniRule"/>
</dbReference>
<feature type="binding site" evidence="13">
    <location>
        <position position="147"/>
    </location>
    <ligand>
        <name>Mg(2+)</name>
        <dbReference type="ChEBI" id="CHEBI:18420"/>
        <label>1</label>
    </ligand>
</feature>
<evidence type="ECO:0000256" key="4">
    <source>
        <dbReference type="ARBA" id="ARBA00022723"/>
    </source>
</evidence>
<dbReference type="GO" id="GO:0000287">
    <property type="term" value="F:magnesium ion binding"/>
    <property type="evidence" value="ECO:0007669"/>
    <property type="project" value="UniProtKB-UniRule"/>
</dbReference>
<feature type="binding site" evidence="13">
    <location>
        <position position="14"/>
    </location>
    <ligand>
        <name>Mg(2+)</name>
        <dbReference type="ChEBI" id="CHEBI:18420"/>
        <label>1</label>
    </ligand>
</feature>
<dbReference type="Pfam" id="PF02075">
    <property type="entry name" value="RuvC"/>
    <property type="match status" value="1"/>
</dbReference>
<dbReference type="GO" id="GO:0003677">
    <property type="term" value="F:DNA binding"/>
    <property type="evidence" value="ECO:0007669"/>
    <property type="project" value="UniProtKB-KW"/>
</dbReference>
<organism evidence="15 16">
    <name type="scientific">Candidatus Taylorbacteria bacterium RIFCSPHIGHO2_01_FULL_46_22b</name>
    <dbReference type="NCBI Taxonomy" id="1802301"/>
    <lineage>
        <taxon>Bacteria</taxon>
        <taxon>Candidatus Tayloriibacteriota</taxon>
    </lineage>
</organism>
<dbReference type="AlphaFoldDB" id="A0A1G2M4L2"/>
<evidence type="ECO:0000256" key="8">
    <source>
        <dbReference type="ARBA" id="ARBA00022842"/>
    </source>
</evidence>
<sequence>MRNNPSPYRVLGIDPGYGRLGIAVIEKIDGKEKLIFSECFETDSKKEKPERLGEIRVHLDAIIKTYTPSTLAVETLFFSKNKKTALSVAEARGVVTSCASAAGLSVFEYHPSDIKIAVAGYGGADKQQVQTMVQKLLKFAKIVRLDDEYDAIAVALTHLATYRRV</sequence>
<gene>
    <name evidence="13" type="primary">ruvC</name>
    <name evidence="15" type="ORF">A2664_01305</name>
</gene>
<feature type="active site" evidence="13">
    <location>
        <position position="147"/>
    </location>
</feature>
<evidence type="ECO:0000256" key="5">
    <source>
        <dbReference type="ARBA" id="ARBA00022759"/>
    </source>
</evidence>
<evidence type="ECO:0000256" key="10">
    <source>
        <dbReference type="ARBA" id="ARBA00023172"/>
    </source>
</evidence>
<dbReference type="STRING" id="1802301.A2664_01305"/>
<evidence type="ECO:0000256" key="3">
    <source>
        <dbReference type="ARBA" id="ARBA00022722"/>
    </source>
</evidence>
<dbReference type="Gene3D" id="3.30.420.10">
    <property type="entry name" value="Ribonuclease H-like superfamily/Ribonuclease H"/>
    <property type="match status" value="1"/>
</dbReference>
<evidence type="ECO:0000256" key="13">
    <source>
        <dbReference type="HAMAP-Rule" id="MF_00034"/>
    </source>
</evidence>
<keyword evidence="6 13" id="KW-0227">DNA damage</keyword>
<comment type="subunit">
    <text evidence="13">Homodimer which binds Holliday junction (HJ) DNA. The HJ becomes 2-fold symmetrical on binding to RuvC with unstacked arms; it has a different conformation from HJ DNA in complex with RuvA. In the full resolvosome a probable DNA-RuvA(4)-RuvB(12)-RuvC(2) complex forms which resolves the HJ.</text>
</comment>
<evidence type="ECO:0000256" key="11">
    <source>
        <dbReference type="ARBA" id="ARBA00023204"/>
    </source>
</evidence>
<protein>
    <recommendedName>
        <fullName evidence="13 14">Crossover junction endodeoxyribonuclease RuvC</fullName>
        <ecNumber evidence="13 14">3.1.21.10</ecNumber>
    </recommendedName>
    <alternativeName>
        <fullName evidence="13">Holliday junction nuclease RuvC</fullName>
    </alternativeName>
    <alternativeName>
        <fullName evidence="13">Holliday junction resolvase RuvC</fullName>
    </alternativeName>
</protein>
<comment type="caution">
    <text evidence="15">The sequence shown here is derived from an EMBL/GenBank/DDBJ whole genome shotgun (WGS) entry which is preliminary data.</text>
</comment>
<dbReference type="PANTHER" id="PTHR30194:SF3">
    <property type="entry name" value="CROSSOVER JUNCTION ENDODEOXYRIBONUCLEASE RUVC"/>
    <property type="match status" value="1"/>
</dbReference>
<accession>A0A1G2M4L2</accession>
<evidence type="ECO:0000313" key="16">
    <source>
        <dbReference type="Proteomes" id="UP000178873"/>
    </source>
</evidence>
<dbReference type="EMBL" id="MHRF01000010">
    <property type="protein sequence ID" value="OHA17971.1"/>
    <property type="molecule type" value="Genomic_DNA"/>
</dbReference>
<keyword evidence="4 13" id="KW-0479">Metal-binding</keyword>
<evidence type="ECO:0000256" key="1">
    <source>
        <dbReference type="ARBA" id="ARBA00009518"/>
    </source>
</evidence>
<keyword evidence="3 13" id="KW-0540">Nuclease</keyword>
<comment type="function">
    <text evidence="13">The RuvA-RuvB-RuvC complex processes Holliday junction (HJ) DNA during genetic recombination and DNA repair. Endonuclease that resolves HJ intermediates. Cleaves cruciform DNA by making single-stranded nicks across the HJ at symmetrical positions within the homologous arms, yielding a 5'-phosphate and a 3'-hydroxyl group; requires a central core of homology in the junction. The consensus cleavage sequence is 5'-(A/T)TT(C/G)-3'. Cleavage occurs on the 3'-side of the TT dinucleotide at the point of strand exchange. HJ branch migration catalyzed by RuvA-RuvB allows RuvC to scan DNA until it finds its consensus sequence, where it cleaves and resolves the cruciform DNA.</text>
</comment>
<dbReference type="PRINTS" id="PR00696">
    <property type="entry name" value="RSOLVASERUVC"/>
</dbReference>
<dbReference type="NCBIfam" id="NF000711">
    <property type="entry name" value="PRK00039.2-1"/>
    <property type="match status" value="1"/>
</dbReference>
<evidence type="ECO:0000256" key="6">
    <source>
        <dbReference type="ARBA" id="ARBA00022763"/>
    </source>
</evidence>
<comment type="similarity">
    <text evidence="1 13">Belongs to the RuvC family.</text>
</comment>
<dbReference type="InterPro" id="IPR012337">
    <property type="entry name" value="RNaseH-like_sf"/>
</dbReference>
<evidence type="ECO:0000256" key="7">
    <source>
        <dbReference type="ARBA" id="ARBA00022801"/>
    </source>
</evidence>
<dbReference type="EC" id="3.1.21.10" evidence="13 14"/>
<dbReference type="PANTHER" id="PTHR30194">
    <property type="entry name" value="CROSSOVER JUNCTION ENDODEOXYRIBONUCLEASE RUVC"/>
    <property type="match status" value="1"/>
</dbReference>
<dbReference type="InterPro" id="IPR002176">
    <property type="entry name" value="X-over_junc_endoDNase_RuvC"/>
</dbReference>
<dbReference type="GO" id="GO:0008821">
    <property type="term" value="F:crossover junction DNA endonuclease activity"/>
    <property type="evidence" value="ECO:0007669"/>
    <property type="project" value="UniProtKB-UniRule"/>
</dbReference>
<comment type="subcellular location">
    <subcellularLocation>
        <location evidence="13">Cytoplasm</location>
    </subcellularLocation>
</comment>
<proteinExistence type="inferred from homology"/>
<dbReference type="FunFam" id="3.30.420.10:FF:000002">
    <property type="entry name" value="Crossover junction endodeoxyribonuclease RuvC"/>
    <property type="match status" value="1"/>
</dbReference>
<dbReference type="SUPFAM" id="SSF53098">
    <property type="entry name" value="Ribonuclease H-like"/>
    <property type="match status" value="1"/>
</dbReference>
<dbReference type="NCBIfam" id="TIGR00228">
    <property type="entry name" value="ruvC"/>
    <property type="match status" value="1"/>
</dbReference>